<feature type="chain" id="PRO_5040262021" description="Peptidoglycan-recognition protein" evidence="9">
    <location>
        <begin position="19"/>
        <end position="189"/>
    </location>
</feature>
<dbReference type="SMART" id="SM00701">
    <property type="entry name" value="PGRP"/>
    <property type="match status" value="1"/>
</dbReference>
<reference evidence="12" key="1">
    <citation type="submission" date="2022-01" db="EMBL/GenBank/DDBJ databases">
        <authorList>
            <person name="King R."/>
        </authorList>
    </citation>
    <scope>NUCLEOTIDE SEQUENCE</scope>
</reference>
<feature type="disulfide bond" evidence="8">
    <location>
        <begin position="59"/>
        <end position="65"/>
    </location>
</feature>
<dbReference type="CDD" id="cd06583">
    <property type="entry name" value="PGRP"/>
    <property type="match status" value="1"/>
</dbReference>
<keyword evidence="13" id="KW-1185">Reference proteome</keyword>
<feature type="domain" description="N-acetylmuramoyl-L-alanine amidase" evidence="10">
    <location>
        <begin position="33"/>
        <end position="171"/>
    </location>
</feature>
<dbReference type="InterPro" id="IPR015510">
    <property type="entry name" value="PGRP"/>
</dbReference>
<dbReference type="SUPFAM" id="SSF55846">
    <property type="entry name" value="N-acetylmuramoyl-L-alanine amidase-like"/>
    <property type="match status" value="1"/>
</dbReference>
<feature type="domain" description="Peptidoglycan recognition protein family" evidence="11">
    <location>
        <begin position="22"/>
        <end position="165"/>
    </location>
</feature>
<dbReference type="FunFam" id="3.40.80.10:FF:000001">
    <property type="entry name" value="Peptidoglycan recognition protein 1"/>
    <property type="match status" value="1"/>
</dbReference>
<evidence type="ECO:0000313" key="13">
    <source>
        <dbReference type="Proteomes" id="UP001153636"/>
    </source>
</evidence>
<dbReference type="Gene3D" id="3.40.80.10">
    <property type="entry name" value="Peptidoglycan recognition protein-like"/>
    <property type="match status" value="1"/>
</dbReference>
<organism evidence="12 13">
    <name type="scientific">Psylliodes chrysocephalus</name>
    <dbReference type="NCBI Taxonomy" id="3402493"/>
    <lineage>
        <taxon>Eukaryota</taxon>
        <taxon>Metazoa</taxon>
        <taxon>Ecdysozoa</taxon>
        <taxon>Arthropoda</taxon>
        <taxon>Hexapoda</taxon>
        <taxon>Insecta</taxon>
        <taxon>Pterygota</taxon>
        <taxon>Neoptera</taxon>
        <taxon>Endopterygota</taxon>
        <taxon>Coleoptera</taxon>
        <taxon>Polyphaga</taxon>
        <taxon>Cucujiformia</taxon>
        <taxon>Chrysomeloidea</taxon>
        <taxon>Chrysomelidae</taxon>
        <taxon>Galerucinae</taxon>
        <taxon>Alticini</taxon>
        <taxon>Psylliodes</taxon>
    </lineage>
</organism>
<dbReference type="GO" id="GO:0008745">
    <property type="term" value="F:N-acetylmuramoyl-L-alanine amidase activity"/>
    <property type="evidence" value="ECO:0007669"/>
    <property type="project" value="InterPro"/>
</dbReference>
<accession>A0A9P0D4P3</accession>
<name>A0A9P0D4P3_9CUCU</name>
<evidence type="ECO:0000313" key="12">
    <source>
        <dbReference type="EMBL" id="CAH1109811.1"/>
    </source>
</evidence>
<dbReference type="PANTHER" id="PTHR11022:SF75">
    <property type="entry name" value="PEPTIDOGLYCAN-RECOGNITION PROTEIN SB1-RELATED"/>
    <property type="match status" value="1"/>
</dbReference>
<feature type="signal peptide" evidence="9">
    <location>
        <begin position="1"/>
        <end position="18"/>
    </location>
</feature>
<sequence length="189" mass="21207">MWNVWLVVFFLCFAKIQCDDCPPIITRADWNASDPKEIKPLSINPPPYVLVHHSATQSCFTVEACKRLVKSIQNVHMNTNGWEDIGYNFLIGGDGSIYEGRGWGIHGAHAIKYNARSIGICLLGNFQEQTPPEIQTKSLNELVSCAKQTEKVEDQYHLIGHRQASATLCPGTFLFKIVQGLPQFDPHPQ</sequence>
<dbReference type="Proteomes" id="UP001153636">
    <property type="component" value="Chromosome 4"/>
</dbReference>
<dbReference type="InterPro" id="IPR006619">
    <property type="entry name" value="PGRP_domain_met/bac"/>
</dbReference>
<keyword evidence="2 7" id="KW-0399">Innate immunity</keyword>
<evidence type="ECO:0000256" key="6">
    <source>
        <dbReference type="ARBA" id="ARBA00057187"/>
    </source>
</evidence>
<dbReference type="GO" id="GO:0045087">
    <property type="term" value="P:innate immune response"/>
    <property type="evidence" value="ECO:0007669"/>
    <property type="project" value="UniProtKB-KW"/>
</dbReference>
<evidence type="ECO:0000256" key="8">
    <source>
        <dbReference type="PIRSR" id="PIRSR037945-1"/>
    </source>
</evidence>
<gene>
    <name evidence="12" type="ORF">PSYICH_LOCUS10175</name>
</gene>
<dbReference type="GO" id="GO:0042834">
    <property type="term" value="F:peptidoglycan binding"/>
    <property type="evidence" value="ECO:0007669"/>
    <property type="project" value="InterPro"/>
</dbReference>
<proteinExistence type="inferred from homology"/>
<dbReference type="SMART" id="SM00644">
    <property type="entry name" value="Ami_2"/>
    <property type="match status" value="1"/>
</dbReference>
<dbReference type="InterPro" id="IPR017331">
    <property type="entry name" value="Peptidoglycan_recognition"/>
</dbReference>
<dbReference type="GO" id="GO:0009253">
    <property type="term" value="P:peptidoglycan catabolic process"/>
    <property type="evidence" value="ECO:0007669"/>
    <property type="project" value="InterPro"/>
</dbReference>
<evidence type="ECO:0000256" key="9">
    <source>
        <dbReference type="SAM" id="SignalP"/>
    </source>
</evidence>
<comment type="similarity">
    <text evidence="1 7">Belongs to the N-acetylmuramoyl-L-alanine amidase 2 family.</text>
</comment>
<keyword evidence="5 8" id="KW-1015">Disulfide bond</keyword>
<dbReference type="AlphaFoldDB" id="A0A9P0D4P3"/>
<evidence type="ECO:0000256" key="2">
    <source>
        <dbReference type="ARBA" id="ARBA00022588"/>
    </source>
</evidence>
<evidence type="ECO:0000256" key="4">
    <source>
        <dbReference type="ARBA" id="ARBA00022859"/>
    </source>
</evidence>
<evidence type="ECO:0000256" key="3">
    <source>
        <dbReference type="ARBA" id="ARBA00022729"/>
    </source>
</evidence>
<dbReference type="Pfam" id="PF01510">
    <property type="entry name" value="Amidase_2"/>
    <property type="match status" value="1"/>
</dbReference>
<keyword evidence="3 9" id="KW-0732">Signal</keyword>
<evidence type="ECO:0000256" key="5">
    <source>
        <dbReference type="ARBA" id="ARBA00023157"/>
    </source>
</evidence>
<evidence type="ECO:0000259" key="10">
    <source>
        <dbReference type="SMART" id="SM00644"/>
    </source>
</evidence>
<evidence type="ECO:0000256" key="1">
    <source>
        <dbReference type="ARBA" id="ARBA00007553"/>
    </source>
</evidence>
<keyword evidence="4 7" id="KW-0391">Immunity</keyword>
<evidence type="ECO:0000259" key="11">
    <source>
        <dbReference type="SMART" id="SM00701"/>
    </source>
</evidence>
<dbReference type="InterPro" id="IPR002502">
    <property type="entry name" value="Amidase_domain"/>
</dbReference>
<dbReference type="InterPro" id="IPR036505">
    <property type="entry name" value="Amidase/PGRP_sf"/>
</dbReference>
<dbReference type="EMBL" id="OV651816">
    <property type="protein sequence ID" value="CAH1109811.1"/>
    <property type="molecule type" value="Genomic_DNA"/>
</dbReference>
<protein>
    <recommendedName>
        <fullName evidence="7">Peptidoglycan-recognition protein</fullName>
    </recommendedName>
</protein>
<dbReference type="PIRSF" id="PIRSF037945">
    <property type="entry name" value="PGRPs"/>
    <property type="match status" value="1"/>
</dbReference>
<dbReference type="GO" id="GO:0008270">
    <property type="term" value="F:zinc ion binding"/>
    <property type="evidence" value="ECO:0007669"/>
    <property type="project" value="InterPro"/>
</dbReference>
<evidence type="ECO:0000256" key="7">
    <source>
        <dbReference type="PIRNR" id="PIRNR037945"/>
    </source>
</evidence>
<comment type="function">
    <text evidence="6">Peptidoglycan-recognition protein probably involved in innate immunity by binding to peptidoglycans (PGN) of bacteria and activating the prophenoloxidase (proPO) cascade immune response. Binds to 1,3-beta-D-glucan and PGN.</text>
</comment>
<feature type="disulfide bond" evidence="8">
    <location>
        <begin position="21"/>
        <end position="145"/>
    </location>
</feature>
<dbReference type="PANTHER" id="PTHR11022">
    <property type="entry name" value="PEPTIDOGLYCAN RECOGNITION PROTEIN"/>
    <property type="match status" value="1"/>
</dbReference>
<dbReference type="OrthoDB" id="10001926at2759"/>